<dbReference type="Pfam" id="PF13401">
    <property type="entry name" value="AAA_22"/>
    <property type="match status" value="1"/>
</dbReference>
<dbReference type="EMBL" id="BAAAOR010000041">
    <property type="protein sequence ID" value="GAA1545925.1"/>
    <property type="molecule type" value="Genomic_DNA"/>
</dbReference>
<keyword evidence="3" id="KW-0804">Transcription</keyword>
<dbReference type="RefSeq" id="WP_141005647.1">
    <property type="nucleotide sequence ID" value="NZ_CP041146.1"/>
</dbReference>
<evidence type="ECO:0000259" key="4">
    <source>
        <dbReference type="PROSITE" id="PS50043"/>
    </source>
</evidence>
<evidence type="ECO:0000256" key="3">
    <source>
        <dbReference type="ARBA" id="ARBA00023163"/>
    </source>
</evidence>
<dbReference type="InterPro" id="IPR027417">
    <property type="entry name" value="P-loop_NTPase"/>
</dbReference>
<dbReference type="SMART" id="SM00382">
    <property type="entry name" value="AAA"/>
    <property type="match status" value="1"/>
</dbReference>
<feature type="domain" description="HTH luxR-type" evidence="4">
    <location>
        <begin position="589"/>
        <end position="654"/>
    </location>
</feature>
<dbReference type="PROSITE" id="PS50043">
    <property type="entry name" value="HTH_LUXR_2"/>
    <property type="match status" value="1"/>
</dbReference>
<dbReference type="SMART" id="SM00421">
    <property type="entry name" value="HTH_LUXR"/>
    <property type="match status" value="1"/>
</dbReference>
<dbReference type="PANTHER" id="PTHR44688">
    <property type="entry name" value="DNA-BINDING TRANSCRIPTIONAL ACTIVATOR DEVR_DOSR"/>
    <property type="match status" value="1"/>
</dbReference>
<proteinExistence type="predicted"/>
<dbReference type="Pfam" id="PF00196">
    <property type="entry name" value="GerE"/>
    <property type="match status" value="1"/>
</dbReference>
<keyword evidence="1" id="KW-0805">Transcription regulation</keyword>
<evidence type="ECO:0000313" key="6">
    <source>
        <dbReference type="Proteomes" id="UP001500842"/>
    </source>
</evidence>
<name>A0ABN2BTG0_9ACTN</name>
<dbReference type="Proteomes" id="UP001500842">
    <property type="component" value="Unassembled WGS sequence"/>
</dbReference>
<evidence type="ECO:0000256" key="2">
    <source>
        <dbReference type="ARBA" id="ARBA00023125"/>
    </source>
</evidence>
<dbReference type="SUPFAM" id="SSF52540">
    <property type="entry name" value="P-loop containing nucleoside triphosphate hydrolases"/>
    <property type="match status" value="1"/>
</dbReference>
<comment type="caution">
    <text evidence="5">The sequence shown here is derived from an EMBL/GenBank/DDBJ whole genome shotgun (WGS) entry which is preliminary data.</text>
</comment>
<evidence type="ECO:0000256" key="1">
    <source>
        <dbReference type="ARBA" id="ARBA00023015"/>
    </source>
</evidence>
<dbReference type="PRINTS" id="PR00038">
    <property type="entry name" value="HTHLUXR"/>
</dbReference>
<dbReference type="PANTHER" id="PTHR44688:SF16">
    <property type="entry name" value="DNA-BINDING TRANSCRIPTIONAL ACTIVATOR DEVR_DOSR"/>
    <property type="match status" value="1"/>
</dbReference>
<evidence type="ECO:0000313" key="5">
    <source>
        <dbReference type="EMBL" id="GAA1545925.1"/>
    </source>
</evidence>
<dbReference type="Gene3D" id="1.10.10.10">
    <property type="entry name" value="Winged helix-like DNA-binding domain superfamily/Winged helix DNA-binding domain"/>
    <property type="match status" value="1"/>
</dbReference>
<protein>
    <recommendedName>
        <fullName evidence="4">HTH luxR-type domain-containing protein</fullName>
    </recommendedName>
</protein>
<dbReference type="InterPro" id="IPR049945">
    <property type="entry name" value="AAA_22"/>
</dbReference>
<dbReference type="Gene3D" id="3.40.50.300">
    <property type="entry name" value="P-loop containing nucleotide triphosphate hydrolases"/>
    <property type="match status" value="1"/>
</dbReference>
<dbReference type="SUPFAM" id="SSF46894">
    <property type="entry name" value="C-terminal effector domain of the bipartite response regulators"/>
    <property type="match status" value="1"/>
</dbReference>
<dbReference type="InterPro" id="IPR003593">
    <property type="entry name" value="AAA+_ATPase"/>
</dbReference>
<gene>
    <name evidence="5" type="ORF">GCM10009788_55350</name>
</gene>
<accession>A0ABN2BTG0</accession>
<dbReference type="CDD" id="cd06170">
    <property type="entry name" value="LuxR_C_like"/>
    <property type="match status" value="1"/>
</dbReference>
<dbReference type="InterPro" id="IPR000792">
    <property type="entry name" value="Tscrpt_reg_LuxR_C"/>
</dbReference>
<sequence>MMRRPSPLRPHPPAHGRGAELLRRLDDEDRRVVVVSGPPGSGKTTLVAAWARNRSEARRVDLTRRDDTPIALARTILAHLEPGAVEPGAEPVDPDGCGRLVLQALEAVARSGPCCLVLDGADLITAPEAQQLLADLVECGPAGVRWVIATRHRCLPWLIRSHQDGLVATTIRADDLRMSDAEVEARLGYPAPELAGWAIGVQAYADLGPAAGEEALRDYVHGEVMQKVTTELHRVLHAVAIAGSAGPALALHLTANPACGRLLAGFAASTQLATTSAGAVVTLHPVLARHLHDELRAENWSRYGHLKERYAAWLAANGRLDEAVGAYADLELYDAAAAALLDGWQRTVLSGRCDQVLAAVGLIPEHRIIADPRLCLIVAMANLAAGDHVRWRRWSDVARVQGDPGLMVEPGVTLEHALRASRRLTEALLDDVLSPPPPIAGLRGAWLAIDQVATGLDLLRAGRACEAAASFGIAEVSSRASGDQLALVHALAGGALAAAARGLPAAAAAAEEAIATAGGLCVRSRWVVANAHLALAELSSAAGDVRAAHAAAQAVLDVLDTTAAGLEPRARRRAEQLRAACDIGRSRRAVTPTPGLSERERRILRALSGPLTLREIAAELHVSHNTVKTQVSSIFRKLEVHDRATAVAAARSRSLMTG</sequence>
<dbReference type="InterPro" id="IPR016032">
    <property type="entry name" value="Sig_transdc_resp-reg_C-effctor"/>
</dbReference>
<dbReference type="InterPro" id="IPR036388">
    <property type="entry name" value="WH-like_DNA-bd_sf"/>
</dbReference>
<keyword evidence="2" id="KW-0238">DNA-binding</keyword>
<keyword evidence="6" id="KW-1185">Reference proteome</keyword>
<reference evidence="5 6" key="1">
    <citation type="journal article" date="2019" name="Int. J. Syst. Evol. Microbiol.">
        <title>The Global Catalogue of Microorganisms (GCM) 10K type strain sequencing project: providing services to taxonomists for standard genome sequencing and annotation.</title>
        <authorList>
            <consortium name="The Broad Institute Genomics Platform"/>
            <consortium name="The Broad Institute Genome Sequencing Center for Infectious Disease"/>
            <person name="Wu L."/>
            <person name="Ma J."/>
        </authorList>
    </citation>
    <scope>NUCLEOTIDE SEQUENCE [LARGE SCALE GENOMIC DNA]</scope>
    <source>
        <strain evidence="5 6">JCM 14942</strain>
    </source>
</reference>
<organism evidence="5 6">
    <name type="scientific">Nocardioides humi</name>
    <dbReference type="NCBI Taxonomy" id="449461"/>
    <lineage>
        <taxon>Bacteria</taxon>
        <taxon>Bacillati</taxon>
        <taxon>Actinomycetota</taxon>
        <taxon>Actinomycetes</taxon>
        <taxon>Propionibacteriales</taxon>
        <taxon>Nocardioidaceae</taxon>
        <taxon>Nocardioides</taxon>
    </lineage>
</organism>